<evidence type="ECO:0000256" key="12">
    <source>
        <dbReference type="ARBA" id="ARBA00023136"/>
    </source>
</evidence>
<keyword evidence="12" id="KW-0472">Membrane</keyword>
<dbReference type="GO" id="GO:0016020">
    <property type="term" value="C:membrane"/>
    <property type="evidence" value="ECO:0007669"/>
    <property type="project" value="UniProtKB-SubCell"/>
</dbReference>
<keyword evidence="17" id="KW-1185">Reference proteome</keyword>
<evidence type="ECO:0000256" key="7">
    <source>
        <dbReference type="ARBA" id="ARBA00022723"/>
    </source>
</evidence>
<accession>A0AAD7JU50</accession>
<keyword evidence="8" id="KW-1133">Transmembrane helix</keyword>
<dbReference type="PRINTS" id="PR00463">
    <property type="entry name" value="EP450I"/>
</dbReference>
<evidence type="ECO:0000256" key="13">
    <source>
        <dbReference type="ARBA" id="ARBA00023180"/>
    </source>
</evidence>
<dbReference type="InterPro" id="IPR017972">
    <property type="entry name" value="Cyt_P450_CS"/>
</dbReference>
<keyword evidence="13" id="KW-0325">Glycoprotein</keyword>
<dbReference type="GO" id="GO:0005506">
    <property type="term" value="F:iron ion binding"/>
    <property type="evidence" value="ECO:0007669"/>
    <property type="project" value="InterPro"/>
</dbReference>
<evidence type="ECO:0000313" key="17">
    <source>
        <dbReference type="Proteomes" id="UP001215280"/>
    </source>
</evidence>
<dbReference type="GO" id="GO:0004497">
    <property type="term" value="F:monooxygenase activity"/>
    <property type="evidence" value="ECO:0007669"/>
    <property type="project" value="UniProtKB-KW"/>
</dbReference>
<dbReference type="Pfam" id="PF00067">
    <property type="entry name" value="p450"/>
    <property type="match status" value="1"/>
</dbReference>
<reference evidence="16" key="1">
    <citation type="submission" date="2023-03" db="EMBL/GenBank/DDBJ databases">
        <title>Massive genome expansion in bonnet fungi (Mycena s.s.) driven by repeated elements and novel gene families across ecological guilds.</title>
        <authorList>
            <consortium name="Lawrence Berkeley National Laboratory"/>
            <person name="Harder C.B."/>
            <person name="Miyauchi S."/>
            <person name="Viragh M."/>
            <person name="Kuo A."/>
            <person name="Thoen E."/>
            <person name="Andreopoulos B."/>
            <person name="Lu D."/>
            <person name="Skrede I."/>
            <person name="Drula E."/>
            <person name="Henrissat B."/>
            <person name="Morin E."/>
            <person name="Kohler A."/>
            <person name="Barry K."/>
            <person name="LaButti K."/>
            <person name="Morin E."/>
            <person name="Salamov A."/>
            <person name="Lipzen A."/>
            <person name="Mereny Z."/>
            <person name="Hegedus B."/>
            <person name="Baldrian P."/>
            <person name="Stursova M."/>
            <person name="Weitz H."/>
            <person name="Taylor A."/>
            <person name="Grigoriev I.V."/>
            <person name="Nagy L.G."/>
            <person name="Martin F."/>
            <person name="Kauserud H."/>
        </authorList>
    </citation>
    <scope>NUCLEOTIDE SEQUENCE</scope>
    <source>
        <strain evidence="16">CBHHK188m</strain>
    </source>
</reference>
<dbReference type="Gene3D" id="1.10.630.10">
    <property type="entry name" value="Cytochrome P450"/>
    <property type="match status" value="1"/>
</dbReference>
<sequence>MSFSSRTLQQAALGCAVVLGAIALRVFRAKRRAKLPPGPPGVFFFGNLFQLSARVWLNFETWKTLYGPVVYLDIAGQPIVVLNTPKATADLLDRRAGLYSDRPRNIVASEIMTGGLLVVFSRYGDIWRRMRRAAHEGLNKSVAHKYNAIQSKEAILLTHSLLENPTAWDTHFRRNAASVVLSMVYDMPALASEEDPKITLINDFVARLVRAAYPGAHFVEYFTWMRYLPASVAKWKRVALEQHKQDDAMFRGLFNEVADRVAQGDQRPSFCATLLEQEDRHGLNEKESAWLAATLYAGGAETTSGVLAWFLFDMLSFPEAQTRAQAELDAVVGRSRLPTFADYDHLPYLRALIKEVLRWTPVDPLGVPHRLIDDDYYEGHWIPKGTIVIGNVWSMNRDAEIYGADAHLFEPRRHLGADGRLTGVGAGTKDEGHYTFGFGRRICVGRHVANDSLFIDCASILWALSIEPIMDASGTPVLPSADDSIDTGLVLRPPKFQCAFRPRFPDAAGIVASTKELTA</sequence>
<dbReference type="InterPro" id="IPR001128">
    <property type="entry name" value="Cyt_P450"/>
</dbReference>
<gene>
    <name evidence="16" type="ORF">DFH07DRAFT_768850</name>
</gene>
<dbReference type="PANTHER" id="PTHR46300">
    <property type="entry name" value="P450, PUTATIVE (EUROFUNG)-RELATED-RELATED"/>
    <property type="match status" value="1"/>
</dbReference>
<dbReference type="GO" id="GO:0020037">
    <property type="term" value="F:heme binding"/>
    <property type="evidence" value="ECO:0007669"/>
    <property type="project" value="InterPro"/>
</dbReference>
<dbReference type="InterPro" id="IPR036396">
    <property type="entry name" value="Cyt_P450_sf"/>
</dbReference>
<comment type="similarity">
    <text evidence="4 15">Belongs to the cytochrome P450 family.</text>
</comment>
<comment type="subcellular location">
    <subcellularLocation>
        <location evidence="2">Membrane</location>
        <topology evidence="2">Single-pass membrane protein</topology>
    </subcellularLocation>
</comment>
<evidence type="ECO:0000256" key="9">
    <source>
        <dbReference type="ARBA" id="ARBA00023002"/>
    </source>
</evidence>
<dbReference type="InterPro" id="IPR050364">
    <property type="entry name" value="Cytochrome_P450_fung"/>
</dbReference>
<dbReference type="CDD" id="cd11065">
    <property type="entry name" value="CYP64-like"/>
    <property type="match status" value="1"/>
</dbReference>
<organism evidence="16 17">
    <name type="scientific">Mycena maculata</name>
    <dbReference type="NCBI Taxonomy" id="230809"/>
    <lineage>
        <taxon>Eukaryota</taxon>
        <taxon>Fungi</taxon>
        <taxon>Dikarya</taxon>
        <taxon>Basidiomycota</taxon>
        <taxon>Agaricomycotina</taxon>
        <taxon>Agaricomycetes</taxon>
        <taxon>Agaricomycetidae</taxon>
        <taxon>Agaricales</taxon>
        <taxon>Marasmiineae</taxon>
        <taxon>Mycenaceae</taxon>
        <taxon>Mycena</taxon>
    </lineage>
</organism>
<evidence type="ECO:0000256" key="10">
    <source>
        <dbReference type="ARBA" id="ARBA00023004"/>
    </source>
</evidence>
<dbReference type="PROSITE" id="PS00086">
    <property type="entry name" value="CYTOCHROME_P450"/>
    <property type="match status" value="1"/>
</dbReference>
<evidence type="ECO:0000256" key="5">
    <source>
        <dbReference type="ARBA" id="ARBA00022617"/>
    </source>
</evidence>
<proteinExistence type="inferred from homology"/>
<evidence type="ECO:0000256" key="2">
    <source>
        <dbReference type="ARBA" id="ARBA00004167"/>
    </source>
</evidence>
<keyword evidence="9 15" id="KW-0560">Oxidoreductase</keyword>
<dbReference type="PANTHER" id="PTHR46300:SF2">
    <property type="entry name" value="CYTOCHROME P450 MONOOXYGENASE ALNH-RELATED"/>
    <property type="match status" value="1"/>
</dbReference>
<dbReference type="GO" id="GO:0016705">
    <property type="term" value="F:oxidoreductase activity, acting on paired donors, with incorporation or reduction of molecular oxygen"/>
    <property type="evidence" value="ECO:0007669"/>
    <property type="project" value="InterPro"/>
</dbReference>
<evidence type="ECO:0000256" key="6">
    <source>
        <dbReference type="ARBA" id="ARBA00022692"/>
    </source>
</evidence>
<comment type="caution">
    <text evidence="16">The sequence shown here is derived from an EMBL/GenBank/DDBJ whole genome shotgun (WGS) entry which is preliminary data.</text>
</comment>
<evidence type="ECO:0000256" key="8">
    <source>
        <dbReference type="ARBA" id="ARBA00022989"/>
    </source>
</evidence>
<dbReference type="Proteomes" id="UP001215280">
    <property type="component" value="Unassembled WGS sequence"/>
</dbReference>
<dbReference type="SUPFAM" id="SSF48264">
    <property type="entry name" value="Cytochrome P450"/>
    <property type="match status" value="1"/>
</dbReference>
<keyword evidence="10 14" id="KW-0408">Iron</keyword>
<keyword evidence="5 14" id="KW-0349">Heme</keyword>
<evidence type="ECO:0000256" key="1">
    <source>
        <dbReference type="ARBA" id="ARBA00001971"/>
    </source>
</evidence>
<evidence type="ECO:0000313" key="16">
    <source>
        <dbReference type="EMBL" id="KAJ7769578.1"/>
    </source>
</evidence>
<evidence type="ECO:0000256" key="4">
    <source>
        <dbReference type="ARBA" id="ARBA00010617"/>
    </source>
</evidence>
<comment type="pathway">
    <text evidence="3">Secondary metabolite biosynthesis.</text>
</comment>
<keyword evidence="11 15" id="KW-0503">Monooxygenase</keyword>
<name>A0AAD7JU50_9AGAR</name>
<dbReference type="EMBL" id="JARJLG010000025">
    <property type="protein sequence ID" value="KAJ7769578.1"/>
    <property type="molecule type" value="Genomic_DNA"/>
</dbReference>
<evidence type="ECO:0000256" key="14">
    <source>
        <dbReference type="PIRSR" id="PIRSR602401-1"/>
    </source>
</evidence>
<feature type="binding site" description="axial binding residue" evidence="14">
    <location>
        <position position="443"/>
    </location>
    <ligand>
        <name>heme</name>
        <dbReference type="ChEBI" id="CHEBI:30413"/>
    </ligand>
    <ligandPart>
        <name>Fe</name>
        <dbReference type="ChEBI" id="CHEBI:18248"/>
    </ligandPart>
</feature>
<comment type="cofactor">
    <cofactor evidence="1 14">
        <name>heme</name>
        <dbReference type="ChEBI" id="CHEBI:30413"/>
    </cofactor>
</comment>
<evidence type="ECO:0000256" key="11">
    <source>
        <dbReference type="ARBA" id="ARBA00023033"/>
    </source>
</evidence>
<dbReference type="InterPro" id="IPR002401">
    <property type="entry name" value="Cyt_P450_E_grp-I"/>
</dbReference>
<protein>
    <submittedName>
        <fullName evidence="16">Cytochrome P450</fullName>
    </submittedName>
</protein>
<evidence type="ECO:0000256" key="15">
    <source>
        <dbReference type="RuleBase" id="RU000461"/>
    </source>
</evidence>
<evidence type="ECO:0000256" key="3">
    <source>
        <dbReference type="ARBA" id="ARBA00005179"/>
    </source>
</evidence>
<dbReference type="AlphaFoldDB" id="A0AAD7JU50"/>
<keyword evidence="7 14" id="KW-0479">Metal-binding</keyword>
<keyword evidence="6" id="KW-0812">Transmembrane</keyword>
<dbReference type="PRINTS" id="PR00385">
    <property type="entry name" value="P450"/>
</dbReference>